<feature type="compositionally biased region" description="Polar residues" evidence="1">
    <location>
        <begin position="153"/>
        <end position="177"/>
    </location>
</feature>
<proteinExistence type="predicted"/>
<organism evidence="2 3">
    <name type="scientific">Apiospora marii</name>
    <dbReference type="NCBI Taxonomy" id="335849"/>
    <lineage>
        <taxon>Eukaryota</taxon>
        <taxon>Fungi</taxon>
        <taxon>Dikarya</taxon>
        <taxon>Ascomycota</taxon>
        <taxon>Pezizomycotina</taxon>
        <taxon>Sordariomycetes</taxon>
        <taxon>Xylariomycetidae</taxon>
        <taxon>Amphisphaeriales</taxon>
        <taxon>Apiosporaceae</taxon>
        <taxon>Apiospora</taxon>
    </lineage>
</organism>
<feature type="region of interest" description="Disordered" evidence="1">
    <location>
        <begin position="150"/>
        <end position="177"/>
    </location>
</feature>
<dbReference type="Proteomes" id="UP001396898">
    <property type="component" value="Unassembled WGS sequence"/>
</dbReference>
<evidence type="ECO:0000256" key="1">
    <source>
        <dbReference type="SAM" id="MobiDB-lite"/>
    </source>
</evidence>
<evidence type="ECO:0000313" key="2">
    <source>
        <dbReference type="EMBL" id="KAK8027950.1"/>
    </source>
</evidence>
<feature type="compositionally biased region" description="Basic and acidic residues" evidence="1">
    <location>
        <begin position="84"/>
        <end position="96"/>
    </location>
</feature>
<evidence type="ECO:0000313" key="3">
    <source>
        <dbReference type="Proteomes" id="UP001396898"/>
    </source>
</evidence>
<name>A0ABR1S7X9_9PEZI</name>
<dbReference type="EMBL" id="JAQQWI010000007">
    <property type="protein sequence ID" value="KAK8027950.1"/>
    <property type="molecule type" value="Genomic_DNA"/>
</dbReference>
<feature type="compositionally biased region" description="Low complexity" evidence="1">
    <location>
        <begin position="47"/>
        <end position="57"/>
    </location>
</feature>
<gene>
    <name evidence="2" type="ORF">PG991_005006</name>
</gene>
<comment type="caution">
    <text evidence="2">The sequence shown here is derived from an EMBL/GenBank/DDBJ whole genome shotgun (WGS) entry which is preliminary data.</text>
</comment>
<accession>A0ABR1S7X9</accession>
<feature type="compositionally biased region" description="Basic residues" evidence="1">
    <location>
        <begin position="97"/>
        <end position="107"/>
    </location>
</feature>
<reference evidence="2 3" key="1">
    <citation type="submission" date="2023-01" db="EMBL/GenBank/DDBJ databases">
        <title>Analysis of 21 Apiospora genomes using comparative genomics revels a genus with tremendous synthesis potential of carbohydrate active enzymes and secondary metabolites.</title>
        <authorList>
            <person name="Sorensen T."/>
        </authorList>
    </citation>
    <scope>NUCLEOTIDE SEQUENCE [LARGE SCALE GENOMIC DNA]</scope>
    <source>
        <strain evidence="2 3">CBS 20057</strain>
    </source>
</reference>
<feature type="region of interest" description="Disordered" evidence="1">
    <location>
        <begin position="35"/>
        <end position="133"/>
    </location>
</feature>
<protein>
    <submittedName>
        <fullName evidence="2">Uncharacterized protein</fullName>
    </submittedName>
</protein>
<sequence length="177" mass="19369">MRTKAQELLNGKRECYAGETCAPCGAMPVMITPAPGPVQPSGKGNQSSSVAAAAAAVPLRRPSTTGLWRHPCLHCSGPPAVRSRLRERIGRSDSEKRRKSKPKKQNSKKQQQQQQQQQQQKKESQTTTAALARPRSNHFFLVLCNPMTGQWPVPSSTATQQPTAVASSHNRRQATYS</sequence>
<feature type="compositionally biased region" description="Low complexity" evidence="1">
    <location>
        <begin position="108"/>
        <end position="119"/>
    </location>
</feature>
<keyword evidence="3" id="KW-1185">Reference proteome</keyword>